<feature type="compositionally biased region" description="Basic and acidic residues" evidence="6">
    <location>
        <begin position="251"/>
        <end position="260"/>
    </location>
</feature>
<evidence type="ECO:0000313" key="8">
    <source>
        <dbReference type="EMBL" id="TPX50085.1"/>
    </source>
</evidence>
<evidence type="ECO:0000256" key="5">
    <source>
        <dbReference type="ARBA" id="ARBA00023163"/>
    </source>
</evidence>
<feature type="region of interest" description="Disordered" evidence="6">
    <location>
        <begin position="304"/>
        <end position="326"/>
    </location>
</feature>
<evidence type="ECO:0000259" key="7">
    <source>
        <dbReference type="Pfam" id="PF26084"/>
    </source>
</evidence>
<dbReference type="PANTHER" id="PTHR46077:SF1">
    <property type="entry name" value="TOP1 BINDING ARGININE_SERINE RICH PROTEIN, E3 UBIQUITIN LIGASE"/>
    <property type="match status" value="1"/>
</dbReference>
<dbReference type="EC" id="2.3.2.27" evidence="2"/>
<comment type="caution">
    <text evidence="8">The sequence shown here is derived from an EMBL/GenBank/DDBJ whole genome shotgun (WGS) entry which is preliminary data.</text>
</comment>
<keyword evidence="4" id="KW-0805">Transcription regulation</keyword>
<protein>
    <recommendedName>
        <fullName evidence="2">RING-type E3 ubiquitin transferase</fullName>
        <ecNumber evidence="2">2.3.2.27</ecNumber>
    </recommendedName>
</protein>
<dbReference type="PANTHER" id="PTHR46077">
    <property type="entry name" value="E3 UBIQUITIN-PROTEIN LIGASE TOPORS"/>
    <property type="match status" value="1"/>
</dbReference>
<organism evidence="8 9">
    <name type="scientific">Synchytrium endobioticum</name>
    <dbReference type="NCBI Taxonomy" id="286115"/>
    <lineage>
        <taxon>Eukaryota</taxon>
        <taxon>Fungi</taxon>
        <taxon>Fungi incertae sedis</taxon>
        <taxon>Chytridiomycota</taxon>
        <taxon>Chytridiomycota incertae sedis</taxon>
        <taxon>Chytridiomycetes</taxon>
        <taxon>Synchytriales</taxon>
        <taxon>Synchytriaceae</taxon>
        <taxon>Synchytrium</taxon>
    </lineage>
</organism>
<feature type="compositionally biased region" description="Basic and acidic residues" evidence="6">
    <location>
        <begin position="181"/>
        <end position="197"/>
    </location>
</feature>
<keyword evidence="9" id="KW-1185">Reference proteome</keyword>
<feature type="domain" description="Topors PWI-like" evidence="7">
    <location>
        <begin position="65"/>
        <end position="134"/>
    </location>
</feature>
<dbReference type="STRING" id="286115.A0A507DFG4"/>
<feature type="non-terminal residue" evidence="8">
    <location>
        <position position="1"/>
    </location>
</feature>
<dbReference type="GO" id="GO:0006513">
    <property type="term" value="P:protein monoubiquitination"/>
    <property type="evidence" value="ECO:0007669"/>
    <property type="project" value="TreeGrafter"/>
</dbReference>
<evidence type="ECO:0000313" key="9">
    <source>
        <dbReference type="Proteomes" id="UP000317494"/>
    </source>
</evidence>
<dbReference type="AlphaFoldDB" id="A0A507DFG4"/>
<dbReference type="EMBL" id="QEAN01000072">
    <property type="protein sequence ID" value="TPX50085.1"/>
    <property type="molecule type" value="Genomic_DNA"/>
</dbReference>
<dbReference type="GO" id="GO:0061630">
    <property type="term" value="F:ubiquitin protein ligase activity"/>
    <property type="evidence" value="ECO:0007669"/>
    <property type="project" value="UniProtKB-EC"/>
</dbReference>
<dbReference type="InterPro" id="IPR058745">
    <property type="entry name" value="PWI_Topors"/>
</dbReference>
<evidence type="ECO:0000256" key="3">
    <source>
        <dbReference type="ARBA" id="ARBA00022679"/>
    </source>
</evidence>
<name>A0A507DFG4_9FUNG</name>
<evidence type="ECO:0000256" key="6">
    <source>
        <dbReference type="SAM" id="MobiDB-lite"/>
    </source>
</evidence>
<evidence type="ECO:0000256" key="4">
    <source>
        <dbReference type="ARBA" id="ARBA00023015"/>
    </source>
</evidence>
<dbReference type="GO" id="GO:0000209">
    <property type="term" value="P:protein polyubiquitination"/>
    <property type="evidence" value="ECO:0007669"/>
    <property type="project" value="TreeGrafter"/>
</dbReference>
<proteinExistence type="predicted"/>
<accession>A0A507DFG4</accession>
<feature type="region of interest" description="Disordered" evidence="6">
    <location>
        <begin position="228"/>
        <end position="289"/>
    </location>
</feature>
<reference evidence="8 9" key="1">
    <citation type="journal article" date="2019" name="Sci. Rep.">
        <title>Comparative genomics of chytrid fungi reveal insights into the obligate biotrophic and pathogenic lifestyle of Synchytrium endobioticum.</title>
        <authorList>
            <person name="van de Vossenberg B.T.L.H."/>
            <person name="Warris S."/>
            <person name="Nguyen H.D.T."/>
            <person name="van Gent-Pelzer M.P.E."/>
            <person name="Joly D.L."/>
            <person name="van de Geest H.C."/>
            <person name="Bonants P.J.M."/>
            <person name="Smith D.S."/>
            <person name="Levesque C.A."/>
            <person name="van der Lee T.A.J."/>
        </authorList>
    </citation>
    <scope>NUCLEOTIDE SEQUENCE [LARGE SCALE GENOMIC DNA]</scope>
    <source>
        <strain evidence="8 9">MB42</strain>
    </source>
</reference>
<gene>
    <name evidence="8" type="ORF">SeMB42_g02358</name>
</gene>
<dbReference type="Pfam" id="PF26084">
    <property type="entry name" value="PWI_Topors"/>
    <property type="match status" value="1"/>
</dbReference>
<comment type="catalytic activity">
    <reaction evidence="1">
        <text>S-ubiquitinyl-[E2 ubiquitin-conjugating enzyme]-L-cysteine + [acceptor protein]-L-lysine = [E2 ubiquitin-conjugating enzyme]-L-cysteine + N(6)-ubiquitinyl-[acceptor protein]-L-lysine.</text>
        <dbReference type="EC" id="2.3.2.27"/>
    </reaction>
</comment>
<dbReference type="VEuPathDB" id="FungiDB:SeMB42_g02358"/>
<keyword evidence="3" id="KW-0808">Transferase</keyword>
<feature type="region of interest" description="Disordered" evidence="6">
    <location>
        <begin position="150"/>
        <end position="203"/>
    </location>
</feature>
<evidence type="ECO:0000256" key="2">
    <source>
        <dbReference type="ARBA" id="ARBA00012483"/>
    </source>
</evidence>
<sequence>LQRRRRHARPPQWGTRSSDSLDVAAEAALERRRQVYRYKLRARHIRTSVHSKYKELCPDLFAGKPDRLNRLVPWIRRELKVLLRNDNVEMVKDYILAVIQKFDLQSDMAIALLSDFLFEDSELFIHELVAFATSPFDIEAYDAAVQYPPTAKAHHPTSHQTSLSSRAHSRASSGPSPNPADRCRPSDSARHYKDSRYIRSPKSHKRKVDHWCSEYDEPGRLLDKQETHHEKVNAADALPPNPYLVNVSQESKTDEPDRKPLSGTRASIALDIQSPTPMDAEDDDQPRSSSLEELIRQKLEREKASYENGRNSNQISSNPPPSSVADVMRRPTRLVANEKLLAKLQVELRANLMSKMQ</sequence>
<dbReference type="Proteomes" id="UP000317494">
    <property type="component" value="Unassembled WGS sequence"/>
</dbReference>
<feature type="compositionally biased region" description="Low complexity" evidence="6">
    <location>
        <begin position="162"/>
        <end position="175"/>
    </location>
</feature>
<keyword evidence="5" id="KW-0804">Transcription</keyword>
<evidence type="ECO:0000256" key="1">
    <source>
        <dbReference type="ARBA" id="ARBA00000900"/>
    </source>
</evidence>